<evidence type="ECO:0000313" key="2">
    <source>
        <dbReference type="EMBL" id="KAJ3731189.1"/>
    </source>
</evidence>
<keyword evidence="3" id="KW-1185">Reference proteome</keyword>
<feature type="region of interest" description="Disordered" evidence="1">
    <location>
        <begin position="138"/>
        <end position="159"/>
    </location>
</feature>
<accession>A0AA38MT03</accession>
<gene>
    <name evidence="2" type="ORF">DFJ43DRAFT_1080407</name>
</gene>
<proteinExistence type="predicted"/>
<dbReference type="Proteomes" id="UP001176059">
    <property type="component" value="Unassembled WGS sequence"/>
</dbReference>
<comment type="caution">
    <text evidence="2">The sequence shown here is derived from an EMBL/GenBank/DDBJ whole genome shotgun (WGS) entry which is preliminary data.</text>
</comment>
<evidence type="ECO:0000313" key="3">
    <source>
        <dbReference type="Proteomes" id="UP001176059"/>
    </source>
</evidence>
<name>A0AA38MT03_9AGAR</name>
<dbReference type="EMBL" id="JANVFO010000032">
    <property type="protein sequence ID" value="KAJ3731189.1"/>
    <property type="molecule type" value="Genomic_DNA"/>
</dbReference>
<feature type="compositionally biased region" description="Basic and acidic residues" evidence="1">
    <location>
        <begin position="14"/>
        <end position="24"/>
    </location>
</feature>
<dbReference type="AlphaFoldDB" id="A0AA38MT03"/>
<feature type="region of interest" description="Disordered" evidence="1">
    <location>
        <begin position="1"/>
        <end position="89"/>
    </location>
</feature>
<feature type="compositionally biased region" description="Polar residues" evidence="1">
    <location>
        <begin position="47"/>
        <end position="61"/>
    </location>
</feature>
<feature type="compositionally biased region" description="Polar residues" evidence="1">
    <location>
        <begin position="1"/>
        <end position="13"/>
    </location>
</feature>
<organism evidence="2 3">
    <name type="scientific">Lentinula guzmanii</name>
    <dbReference type="NCBI Taxonomy" id="2804957"/>
    <lineage>
        <taxon>Eukaryota</taxon>
        <taxon>Fungi</taxon>
        <taxon>Dikarya</taxon>
        <taxon>Basidiomycota</taxon>
        <taxon>Agaricomycotina</taxon>
        <taxon>Agaricomycetes</taxon>
        <taxon>Agaricomycetidae</taxon>
        <taxon>Agaricales</taxon>
        <taxon>Marasmiineae</taxon>
        <taxon>Omphalotaceae</taxon>
        <taxon>Lentinula</taxon>
    </lineage>
</organism>
<reference evidence="2" key="1">
    <citation type="submission" date="2022-08" db="EMBL/GenBank/DDBJ databases">
        <authorList>
            <consortium name="DOE Joint Genome Institute"/>
            <person name="Min B."/>
            <person name="Sierra-Patev S."/>
            <person name="Naranjo-Ortiz M."/>
            <person name="Looney B."/>
            <person name="Konkel Z."/>
            <person name="Slot J.C."/>
            <person name="Sakamoto Y."/>
            <person name="Steenwyk J.L."/>
            <person name="Rokas A."/>
            <person name="Carro J."/>
            <person name="Camarero S."/>
            <person name="Ferreira P."/>
            <person name="Molpeceres G."/>
            <person name="Ruiz-duenas F.J."/>
            <person name="Serrano A."/>
            <person name="Henrissat B."/>
            <person name="Drula E."/>
            <person name="Hughes K.W."/>
            <person name="Mata J.L."/>
            <person name="Ishikawa N.K."/>
            <person name="Vargas-Isla R."/>
            <person name="Ushijima S."/>
            <person name="Smith C.A."/>
            <person name="Ahrendt S."/>
            <person name="Andreopoulos W."/>
            <person name="He G."/>
            <person name="LaButti K."/>
            <person name="Lipzen A."/>
            <person name="Ng V."/>
            <person name="Riley R."/>
            <person name="Sandor L."/>
            <person name="Barry K."/>
            <person name="Martinez A.T."/>
            <person name="Xiao Y."/>
            <person name="Gibbons J.G."/>
            <person name="Terashima K."/>
            <person name="Hibbett D.S."/>
            <person name="Grigoriev I.V."/>
        </authorList>
    </citation>
    <scope>NUCLEOTIDE SEQUENCE</scope>
    <source>
        <strain evidence="2">ET3784</strain>
    </source>
</reference>
<reference evidence="2" key="2">
    <citation type="journal article" date="2023" name="Proc. Natl. Acad. Sci. U.S.A.">
        <title>A global phylogenomic analysis of the shiitake genus Lentinula.</title>
        <authorList>
            <person name="Sierra-Patev S."/>
            <person name="Min B."/>
            <person name="Naranjo-Ortiz M."/>
            <person name="Looney B."/>
            <person name="Konkel Z."/>
            <person name="Slot J.C."/>
            <person name="Sakamoto Y."/>
            <person name="Steenwyk J.L."/>
            <person name="Rokas A."/>
            <person name="Carro J."/>
            <person name="Camarero S."/>
            <person name="Ferreira P."/>
            <person name="Molpeceres G."/>
            <person name="Ruiz-Duenas F.J."/>
            <person name="Serrano A."/>
            <person name="Henrissat B."/>
            <person name="Drula E."/>
            <person name="Hughes K.W."/>
            <person name="Mata J.L."/>
            <person name="Ishikawa N.K."/>
            <person name="Vargas-Isla R."/>
            <person name="Ushijima S."/>
            <person name="Smith C.A."/>
            <person name="Donoghue J."/>
            <person name="Ahrendt S."/>
            <person name="Andreopoulos W."/>
            <person name="He G."/>
            <person name="LaButti K."/>
            <person name="Lipzen A."/>
            <person name="Ng V."/>
            <person name="Riley R."/>
            <person name="Sandor L."/>
            <person name="Barry K."/>
            <person name="Martinez A.T."/>
            <person name="Xiao Y."/>
            <person name="Gibbons J.G."/>
            <person name="Terashima K."/>
            <person name="Grigoriev I.V."/>
            <person name="Hibbett D."/>
        </authorList>
    </citation>
    <scope>NUCLEOTIDE SEQUENCE</scope>
    <source>
        <strain evidence="2">ET3784</strain>
    </source>
</reference>
<protein>
    <submittedName>
        <fullName evidence="2">Uncharacterized protein</fullName>
    </submittedName>
</protein>
<evidence type="ECO:0000256" key="1">
    <source>
        <dbReference type="SAM" id="MobiDB-lite"/>
    </source>
</evidence>
<feature type="compositionally biased region" description="Basic and acidic residues" evidence="1">
    <location>
        <begin position="68"/>
        <end position="88"/>
    </location>
</feature>
<sequence length="159" mass="17397">MSSSRETVSPSHQTRVEPITDRISDPAQPQPGSGAPLMYPSEVAEPTRSNTLPQQGNTQPDSGFAVHTHHDHDTHDDRSHPEPGDIAREQVNVVQLPTDGSSTHEVPFKERVIGVAKKTRGTLLNKPELKEHGEQILQGKSSVYEPSTVYERPGGETSH</sequence>